<dbReference type="EMBL" id="JBHTJZ010000033">
    <property type="protein sequence ID" value="MFD0961136.1"/>
    <property type="molecule type" value="Genomic_DNA"/>
</dbReference>
<keyword evidence="3" id="KW-1185">Reference proteome</keyword>
<evidence type="ECO:0000313" key="3">
    <source>
        <dbReference type="Proteomes" id="UP001596989"/>
    </source>
</evidence>
<evidence type="ECO:0008006" key="4">
    <source>
        <dbReference type="Google" id="ProtNLM"/>
    </source>
</evidence>
<keyword evidence="1" id="KW-0472">Membrane</keyword>
<sequence length="277" mass="33078">MKTVIKSRLPKMAIILFLIALSVSFVGYFRSTDQFDYPSIPVEIQSAFLSQAYFSELAEQYARIRSEHRRWYVFDHSESIAAHAILVRMMYDLRSDPEALYGHDHFEIFFDTFDRAVRQLSYTTKEIHYFRNELNRYGEAPERLEEMIALAAWGKWRLYSARYHRYEVKELDAAYQVKFITDNGRFEAVYHTKTGQMVTDPVNMGTYNYAPGSPYPWKDILHHQFDKLPWMKWGNTNEVSYEEITQRRTRHGSMEQQNNTDHIQQLIKNKRLELNRK</sequence>
<dbReference type="RefSeq" id="WP_377566414.1">
    <property type="nucleotide sequence ID" value="NZ_JBHTJZ010000033.1"/>
</dbReference>
<name>A0ABW3HUD9_9BACL</name>
<evidence type="ECO:0000313" key="2">
    <source>
        <dbReference type="EMBL" id="MFD0961136.1"/>
    </source>
</evidence>
<keyword evidence="1" id="KW-1133">Transmembrane helix</keyword>
<evidence type="ECO:0000256" key="1">
    <source>
        <dbReference type="SAM" id="Phobius"/>
    </source>
</evidence>
<reference evidence="3" key="1">
    <citation type="journal article" date="2019" name="Int. J. Syst. Evol. Microbiol.">
        <title>The Global Catalogue of Microorganisms (GCM) 10K type strain sequencing project: providing services to taxonomists for standard genome sequencing and annotation.</title>
        <authorList>
            <consortium name="The Broad Institute Genomics Platform"/>
            <consortium name="The Broad Institute Genome Sequencing Center for Infectious Disease"/>
            <person name="Wu L."/>
            <person name="Ma J."/>
        </authorList>
    </citation>
    <scope>NUCLEOTIDE SEQUENCE [LARGE SCALE GENOMIC DNA]</scope>
    <source>
        <strain evidence="3">CCUG 59129</strain>
    </source>
</reference>
<accession>A0ABW3HUD9</accession>
<keyword evidence="1" id="KW-0812">Transmembrane</keyword>
<protein>
    <recommendedName>
        <fullName evidence="4">DUF3114 domain-containing protein</fullName>
    </recommendedName>
</protein>
<proteinExistence type="predicted"/>
<organism evidence="2 3">
    <name type="scientific">Paenibacillus chungangensis</name>
    <dbReference type="NCBI Taxonomy" id="696535"/>
    <lineage>
        <taxon>Bacteria</taxon>
        <taxon>Bacillati</taxon>
        <taxon>Bacillota</taxon>
        <taxon>Bacilli</taxon>
        <taxon>Bacillales</taxon>
        <taxon>Paenibacillaceae</taxon>
        <taxon>Paenibacillus</taxon>
    </lineage>
</organism>
<dbReference type="Proteomes" id="UP001596989">
    <property type="component" value="Unassembled WGS sequence"/>
</dbReference>
<comment type="caution">
    <text evidence="2">The sequence shown here is derived from an EMBL/GenBank/DDBJ whole genome shotgun (WGS) entry which is preliminary data.</text>
</comment>
<gene>
    <name evidence="2" type="ORF">ACFQ2I_17445</name>
</gene>
<feature type="transmembrane region" description="Helical" evidence="1">
    <location>
        <begin position="12"/>
        <end position="29"/>
    </location>
</feature>